<comment type="similarity">
    <text evidence="6">Belongs to the PIERCE1 family.</text>
</comment>
<keyword evidence="3" id="KW-0963">Cytoplasm</keyword>
<dbReference type="EMBL" id="CABIJS010000013">
    <property type="protein sequence ID" value="VUZ39370.1"/>
    <property type="molecule type" value="Genomic_DNA"/>
</dbReference>
<dbReference type="GO" id="GO:0005879">
    <property type="term" value="C:axonemal microtubule"/>
    <property type="evidence" value="ECO:0007669"/>
    <property type="project" value="InterPro"/>
</dbReference>
<feature type="compositionally biased region" description="Basic and acidic residues" evidence="7">
    <location>
        <begin position="18"/>
        <end position="28"/>
    </location>
</feature>
<keyword evidence="9" id="KW-1185">Reference proteome</keyword>
<organism evidence="8 9">
    <name type="scientific">Hymenolepis diminuta</name>
    <name type="common">Rat tapeworm</name>
    <dbReference type="NCBI Taxonomy" id="6216"/>
    <lineage>
        <taxon>Eukaryota</taxon>
        <taxon>Metazoa</taxon>
        <taxon>Spiralia</taxon>
        <taxon>Lophotrochozoa</taxon>
        <taxon>Platyhelminthes</taxon>
        <taxon>Cestoda</taxon>
        <taxon>Eucestoda</taxon>
        <taxon>Cyclophyllidea</taxon>
        <taxon>Hymenolepididae</taxon>
        <taxon>Hymenolepis</taxon>
    </lineage>
</organism>
<proteinExistence type="inferred from homology"/>
<evidence type="ECO:0000256" key="2">
    <source>
        <dbReference type="ARBA" id="ARBA00004245"/>
    </source>
</evidence>
<evidence type="ECO:0000256" key="3">
    <source>
        <dbReference type="ARBA" id="ARBA00022490"/>
    </source>
</evidence>
<dbReference type="PANTHER" id="PTHR20899:SF1">
    <property type="entry name" value="PIERCER OF MICROTUBULE WALL 1 PROTEIN"/>
    <property type="match status" value="1"/>
</dbReference>
<name>A0A564XWK8_HYMDI</name>
<evidence type="ECO:0000256" key="5">
    <source>
        <dbReference type="ARBA" id="ARBA00023273"/>
    </source>
</evidence>
<accession>A0A564XWK8</accession>
<dbReference type="AlphaFoldDB" id="A0A564XWK8"/>
<dbReference type="InterPro" id="IPR026507">
    <property type="entry name" value="PIRC1/2"/>
</dbReference>
<reference evidence="8 9" key="1">
    <citation type="submission" date="2019-07" db="EMBL/GenBank/DDBJ databases">
        <authorList>
            <person name="Jastrzebski P J."/>
            <person name="Paukszto L."/>
            <person name="Jastrzebski P J."/>
        </authorList>
    </citation>
    <scope>NUCLEOTIDE SEQUENCE [LARGE SCALE GENOMIC DNA]</scope>
    <source>
        <strain evidence="8 9">WMS-il1</strain>
    </source>
</reference>
<protein>
    <submittedName>
        <fullName evidence="8">Uncharacterized protein</fullName>
    </submittedName>
</protein>
<evidence type="ECO:0000313" key="8">
    <source>
        <dbReference type="EMBL" id="VUZ39370.1"/>
    </source>
</evidence>
<keyword evidence="5" id="KW-0966">Cell projection</keyword>
<dbReference type="Pfam" id="PF14892">
    <property type="entry name" value="PIRC1_2"/>
    <property type="match status" value="1"/>
</dbReference>
<dbReference type="PANTHER" id="PTHR20899">
    <property type="entry name" value="PIERCE HOMOLOG"/>
    <property type="match status" value="1"/>
</dbReference>
<keyword evidence="4" id="KW-0206">Cytoskeleton</keyword>
<evidence type="ECO:0000256" key="7">
    <source>
        <dbReference type="SAM" id="MobiDB-lite"/>
    </source>
</evidence>
<dbReference type="Proteomes" id="UP000321570">
    <property type="component" value="Unassembled WGS sequence"/>
</dbReference>
<gene>
    <name evidence="8" type="ORF">WMSIL1_LOCUS652</name>
</gene>
<comment type="subcellular location">
    <subcellularLocation>
        <location evidence="1">Cell projection</location>
        <location evidence="1">Cilium</location>
    </subcellularLocation>
    <subcellularLocation>
        <location evidence="2">Cytoplasm</location>
        <location evidence="2">Cytoskeleton</location>
    </subcellularLocation>
</comment>
<feature type="region of interest" description="Disordered" evidence="7">
    <location>
        <begin position="16"/>
        <end position="37"/>
    </location>
</feature>
<evidence type="ECO:0000256" key="6">
    <source>
        <dbReference type="ARBA" id="ARBA00038014"/>
    </source>
</evidence>
<sequence length="107" mass="12510">MSLKRLDICCCQCQPNAEEPKSESKTIPDDQNPQDLRNEEEILSKFSRPPSNPMYETSNSEYGKYKPTIHTMPIEFHNRKGAFTRKYMRSGNYRNHSFNTAKDPSYI</sequence>
<evidence type="ECO:0000256" key="4">
    <source>
        <dbReference type="ARBA" id="ARBA00023212"/>
    </source>
</evidence>
<evidence type="ECO:0000256" key="1">
    <source>
        <dbReference type="ARBA" id="ARBA00004138"/>
    </source>
</evidence>
<evidence type="ECO:0000313" key="9">
    <source>
        <dbReference type="Proteomes" id="UP000321570"/>
    </source>
</evidence>
<dbReference type="GO" id="GO:0035082">
    <property type="term" value="P:axoneme assembly"/>
    <property type="evidence" value="ECO:0007669"/>
    <property type="project" value="InterPro"/>
</dbReference>